<name>A0ABT4KL76_9HYPH</name>
<dbReference type="RefSeq" id="WP_269281809.1">
    <property type="nucleotide sequence ID" value="NZ_JAPVOI010000004.1"/>
</dbReference>
<evidence type="ECO:0000313" key="1">
    <source>
        <dbReference type="EMBL" id="MCZ4091677.1"/>
    </source>
</evidence>
<organism evidence="1 2">
    <name type="scientific">Sinorhizobium psoraleae</name>
    <dbReference type="NCBI Taxonomy" id="520838"/>
    <lineage>
        <taxon>Bacteria</taxon>
        <taxon>Pseudomonadati</taxon>
        <taxon>Pseudomonadota</taxon>
        <taxon>Alphaproteobacteria</taxon>
        <taxon>Hyphomicrobiales</taxon>
        <taxon>Rhizobiaceae</taxon>
        <taxon>Sinorhizobium/Ensifer group</taxon>
        <taxon>Sinorhizobium</taxon>
    </lineage>
</organism>
<evidence type="ECO:0000313" key="2">
    <source>
        <dbReference type="Proteomes" id="UP001079430"/>
    </source>
</evidence>
<dbReference type="Proteomes" id="UP001079430">
    <property type="component" value="Unassembled WGS sequence"/>
</dbReference>
<gene>
    <name evidence="1" type="ORF">O3W52_16845</name>
</gene>
<proteinExistence type="predicted"/>
<reference evidence="1" key="1">
    <citation type="submission" date="2022-10" db="EMBL/GenBank/DDBJ databases">
        <title>Whole genome sequencing of three plant growth promoting bacteria isolated from Vachellia tortilis subsp. raddiana in Morocco.</title>
        <authorList>
            <person name="Hnini M."/>
            <person name="Zouagui R."/>
            <person name="Zouagui H."/>
            <person name="Chemao Elfihri M.-W."/>
            <person name="Ibrahimi A."/>
            <person name="Sbabou L."/>
            <person name="Aurag J."/>
        </authorList>
    </citation>
    <scope>NUCLEOTIDE SEQUENCE</scope>
    <source>
        <strain evidence="1">LMR678</strain>
    </source>
</reference>
<keyword evidence="2" id="KW-1185">Reference proteome</keyword>
<protein>
    <submittedName>
        <fullName evidence="1">Uncharacterized protein</fullName>
    </submittedName>
</protein>
<dbReference type="EMBL" id="JAPVOI010000004">
    <property type="protein sequence ID" value="MCZ4091677.1"/>
    <property type="molecule type" value="Genomic_DNA"/>
</dbReference>
<comment type="caution">
    <text evidence="1">The sequence shown here is derived from an EMBL/GenBank/DDBJ whole genome shotgun (WGS) entry which is preliminary data.</text>
</comment>
<sequence length="55" mass="6201">MSQQLCLFTWAESKPSNVIDVTSALIRKAAIELAYQIPNRKGDGRVVAIEERRRA</sequence>
<accession>A0ABT4KL76</accession>